<evidence type="ECO:0000313" key="3">
    <source>
        <dbReference type="Proteomes" id="UP001149140"/>
    </source>
</evidence>
<proteinExistence type="predicted"/>
<dbReference type="SUPFAM" id="SSF55781">
    <property type="entry name" value="GAF domain-like"/>
    <property type="match status" value="2"/>
</dbReference>
<dbReference type="PANTHER" id="PTHR43642:SF1">
    <property type="entry name" value="HYBRID SIGNAL TRANSDUCTION HISTIDINE KINASE G"/>
    <property type="match status" value="1"/>
</dbReference>
<dbReference type="InterPro" id="IPR027417">
    <property type="entry name" value="P-loop_NTPase"/>
</dbReference>
<reference evidence="2" key="1">
    <citation type="submission" date="2022-10" db="EMBL/GenBank/DDBJ databases">
        <title>The WGS of Solirubrobacter ginsenosidimutans DSM 21036.</title>
        <authorList>
            <person name="Jiang Z."/>
        </authorList>
    </citation>
    <scope>NUCLEOTIDE SEQUENCE</scope>
    <source>
        <strain evidence="2">DSM 21036</strain>
    </source>
</reference>
<dbReference type="InterPro" id="IPR053159">
    <property type="entry name" value="Hybrid_Histidine_Kinase"/>
</dbReference>
<name>A0A9X3MM90_9ACTN</name>
<comment type="caution">
    <text evidence="2">The sequence shown here is derived from an EMBL/GenBank/DDBJ whole genome shotgun (WGS) entry which is preliminary data.</text>
</comment>
<dbReference type="RefSeq" id="WP_270037305.1">
    <property type="nucleotide sequence ID" value="NZ_JAPDOD010000001.1"/>
</dbReference>
<dbReference type="CDD" id="cd14014">
    <property type="entry name" value="STKc_PknB_like"/>
    <property type="match status" value="1"/>
</dbReference>
<dbReference type="InterPro" id="IPR008266">
    <property type="entry name" value="Tyr_kinase_AS"/>
</dbReference>
<dbReference type="Proteomes" id="UP001149140">
    <property type="component" value="Unassembled WGS sequence"/>
</dbReference>
<evidence type="ECO:0000259" key="1">
    <source>
        <dbReference type="PROSITE" id="PS50011"/>
    </source>
</evidence>
<dbReference type="InterPro" id="IPR036890">
    <property type="entry name" value="HATPase_C_sf"/>
</dbReference>
<dbReference type="Pfam" id="PF00069">
    <property type="entry name" value="Pkinase"/>
    <property type="match status" value="1"/>
</dbReference>
<dbReference type="InterPro" id="IPR000719">
    <property type="entry name" value="Prot_kinase_dom"/>
</dbReference>
<dbReference type="GO" id="GO:0016020">
    <property type="term" value="C:membrane"/>
    <property type="evidence" value="ECO:0007669"/>
    <property type="project" value="InterPro"/>
</dbReference>
<dbReference type="SUPFAM" id="SSF52540">
    <property type="entry name" value="P-loop containing nucleoside triphosphate hydrolases"/>
    <property type="match status" value="1"/>
</dbReference>
<protein>
    <submittedName>
        <fullName evidence="2">AAA family ATPase</fullName>
    </submittedName>
</protein>
<dbReference type="InterPro" id="IPR011712">
    <property type="entry name" value="Sig_transdc_His_kin_sub3_dim/P"/>
</dbReference>
<dbReference type="SUPFAM" id="SSF56112">
    <property type="entry name" value="Protein kinase-like (PK-like)"/>
    <property type="match status" value="1"/>
</dbReference>
<organism evidence="2 3">
    <name type="scientific">Solirubrobacter ginsenosidimutans</name>
    <dbReference type="NCBI Taxonomy" id="490573"/>
    <lineage>
        <taxon>Bacteria</taxon>
        <taxon>Bacillati</taxon>
        <taxon>Actinomycetota</taxon>
        <taxon>Thermoleophilia</taxon>
        <taxon>Solirubrobacterales</taxon>
        <taxon>Solirubrobacteraceae</taxon>
        <taxon>Solirubrobacter</taxon>
    </lineage>
</organism>
<dbReference type="InterPro" id="IPR041664">
    <property type="entry name" value="AAA_16"/>
</dbReference>
<dbReference type="PROSITE" id="PS50011">
    <property type="entry name" value="PROTEIN_KINASE_DOM"/>
    <property type="match status" value="1"/>
</dbReference>
<dbReference type="SUPFAM" id="SSF55874">
    <property type="entry name" value="ATPase domain of HSP90 chaperone/DNA topoisomerase II/histidine kinase"/>
    <property type="match status" value="1"/>
</dbReference>
<dbReference type="Gene3D" id="3.30.450.40">
    <property type="match status" value="2"/>
</dbReference>
<accession>A0A9X3MM90</accession>
<dbReference type="PROSITE" id="PS00109">
    <property type="entry name" value="PROTEIN_KINASE_TYR"/>
    <property type="match status" value="1"/>
</dbReference>
<dbReference type="Pfam" id="PF01590">
    <property type="entry name" value="GAF"/>
    <property type="match status" value="2"/>
</dbReference>
<dbReference type="Gene3D" id="3.30.565.10">
    <property type="entry name" value="Histidine kinase-like ATPase, C-terminal domain"/>
    <property type="match status" value="1"/>
</dbReference>
<dbReference type="GO" id="GO:0000155">
    <property type="term" value="F:phosphorelay sensor kinase activity"/>
    <property type="evidence" value="ECO:0007669"/>
    <property type="project" value="InterPro"/>
</dbReference>
<sequence length="1791" mass="192395">MLHASERTRITRLFLHDRTVIRKEPLGADAERRMRHELAMLERLRGAAGVAQLADAPRLPGSIVLVDVGGTSLVELAKPLVVDELVRLALLVARAVAAMHRQGVMHRDLAPANIVVADGGAPCLVDFALATTLAEVRPDFVHPSEIVGTLAYLAPEQTGRTGRFVDERADLYALGATLYELATGEPPFGSGDPLRLVHDHLARVPIPPARVNPEVPAQVSEIVMHLLEKEPDNRYQTAAGLVRDLEAVDGTGDASLSIGERDFLVRLLPPSRLVGRDAEVQTLRGAFEEALVGRCRGVLVSGAPGVGKTALAAEVRPVVASRGGWFVAGKFDQHRRDLEFDAAHQALRALGRVLLAEPEHELSRLRAGILDEVGANAGLLTAVVPEFAALLAAPPDAGDPLTAQVRAAQAGLAVLRAVASPQRPVVVFLDDLQWAGRTPLGFMDLVLTGEPIDGLLLVGAYRDDNLDGEHPLEALLSRYNDQGGVRHLRLANLSGATLVDMVAEMLHVDRERAAGLVTAIEPHTHGNPYDTVELLDALRRDGVLTATADGWRWDDAVARARLRRSEVAEPLGARIEQLGPQSRKLVQAMACLGGRVELRLLQTATGEPAGAVEPLLAPALAEGLLVLDSGEREAARFRHDRIRELVLDGLDPQRRRALQLAIARRLVAAPEWFAVAAEQYLAVVDEVDDPPERQRVVALLRRAADQARLIGDYARVNALLVAALRLVDSFDTAAVLTLRTGRHAALFSLGRLEEADAEYREIEQLRPSAIDRAEATAVQVRSLSHQTRFAEAVELGLGALRACGIEVPGAGGFSAGLDEKFDRLHRWLDSTGPAEDLSRRELSDPALLATSNLIDAVLPLGYFVADAPMVAWLAMEAVRTWIEHGPSRLLVGSAAHAAYQAGPQRDDYPAAYRALRRIVALGEAHGYEPGTSQARYMAATSAGWFEPIESGIHAAHQAREGLIAGGELAYGGYTYQISVPYSADCAPSLASLVAEIESGFAFLRRTGNEQTGRWLDSYQWLAGVLGGEVAGEAVPLDRYADDPTALIYAHLCRAIAAAIFGDAAGLAQHSAAAIELLPAVHGFYVVAQVRLLRGLAVADEARGADAEARDDLIAELDELARWLGGRAAHAPDNFLHLLRLIEAERAWAVGDFGAAVLAFDAARREAARRQRPWHAALIAERAARFYRAHDVEQAGDDLLAEARRQYLAWGATAKVAQIDWAHPPLRNQTDAAAEHGGAEPADLSRHRSTVTTGTIDLLGILSASQALSSETSIERLHARVVEVLGAMTGATGVHLLLWSDALQDWLLPASRAGGSVPAHDTDEPAVPMSVLRYVQRTREPLVVRDAVGDDRFTRDPYFAGLGACSVLAVPIVSRGTLQALLVLENRLIRDAFTTQRLDAVKLIAGQLAVSLDNTQLYADYRRIADEQAALRRVATLVAEGPAPTAVFDAVATEMQGLLDADGVTLGRYEPGNAITVMAHRGFEGWQLPVGERFTHDGDSVTARVRRTGRPARMEFAGEPDAAFTRLVQDLGVRAGVGAPIVVEGRLWGIAVVYWTREQSPPADSVERIDQFAKLLETAIANADSRDQLIASRARLLAAGDEARRRVVRDLHDGAQQRLINATLTLKLAQRALQSADAEAVSLVGEALEAVEQGNEEIRELAHGMHPVALTRGGLHAALSAIAARLDVPVDMDIPDERFPAEIEASAYFIVAEALTNTVKHAQATRAQVSVSVEHGLLRAEIRDDGIGGADQHGHGLVGMSDRVAALRGRFALTSPPGAGTLIVATLPIAPG</sequence>
<dbReference type="SMART" id="SM00387">
    <property type="entry name" value="HATPase_c"/>
    <property type="match status" value="1"/>
</dbReference>
<evidence type="ECO:0000313" key="2">
    <source>
        <dbReference type="EMBL" id="MDA0158712.1"/>
    </source>
</evidence>
<feature type="domain" description="Protein kinase" evidence="1">
    <location>
        <begin position="1"/>
        <end position="248"/>
    </location>
</feature>
<dbReference type="InterPro" id="IPR011009">
    <property type="entry name" value="Kinase-like_dom_sf"/>
</dbReference>
<dbReference type="CDD" id="cd16917">
    <property type="entry name" value="HATPase_UhpB-NarQ-NarX-like"/>
    <property type="match status" value="1"/>
</dbReference>
<gene>
    <name evidence="2" type="ORF">OM076_00430</name>
</gene>
<dbReference type="Gene3D" id="1.10.510.10">
    <property type="entry name" value="Transferase(Phosphotransferase) domain 1"/>
    <property type="match status" value="1"/>
</dbReference>
<dbReference type="SMART" id="SM00065">
    <property type="entry name" value="GAF"/>
    <property type="match status" value="2"/>
</dbReference>
<dbReference type="GO" id="GO:0046983">
    <property type="term" value="F:protein dimerization activity"/>
    <property type="evidence" value="ECO:0007669"/>
    <property type="project" value="InterPro"/>
</dbReference>
<dbReference type="InterPro" id="IPR003018">
    <property type="entry name" value="GAF"/>
</dbReference>
<dbReference type="SMART" id="SM00219">
    <property type="entry name" value="TyrKc"/>
    <property type="match status" value="1"/>
</dbReference>
<dbReference type="Gene3D" id="3.40.50.300">
    <property type="entry name" value="P-loop containing nucleotide triphosphate hydrolases"/>
    <property type="match status" value="1"/>
</dbReference>
<dbReference type="InterPro" id="IPR029016">
    <property type="entry name" value="GAF-like_dom_sf"/>
</dbReference>
<dbReference type="EMBL" id="JAPDOD010000001">
    <property type="protein sequence ID" value="MDA0158712.1"/>
    <property type="molecule type" value="Genomic_DNA"/>
</dbReference>
<dbReference type="GO" id="GO:0005524">
    <property type="term" value="F:ATP binding"/>
    <property type="evidence" value="ECO:0007669"/>
    <property type="project" value="InterPro"/>
</dbReference>
<dbReference type="Pfam" id="PF02518">
    <property type="entry name" value="HATPase_c"/>
    <property type="match status" value="1"/>
</dbReference>
<dbReference type="InterPro" id="IPR020635">
    <property type="entry name" value="Tyr_kinase_cat_dom"/>
</dbReference>
<keyword evidence="3" id="KW-1185">Reference proteome</keyword>
<dbReference type="InterPro" id="IPR003594">
    <property type="entry name" value="HATPase_dom"/>
</dbReference>
<dbReference type="Pfam" id="PF07730">
    <property type="entry name" value="HisKA_3"/>
    <property type="match status" value="1"/>
</dbReference>
<dbReference type="GO" id="GO:0004713">
    <property type="term" value="F:protein tyrosine kinase activity"/>
    <property type="evidence" value="ECO:0007669"/>
    <property type="project" value="InterPro"/>
</dbReference>
<dbReference type="Pfam" id="PF13191">
    <property type="entry name" value="AAA_16"/>
    <property type="match status" value="1"/>
</dbReference>
<dbReference type="PANTHER" id="PTHR43642">
    <property type="entry name" value="HYBRID SIGNAL TRANSDUCTION HISTIDINE KINASE G"/>
    <property type="match status" value="1"/>
</dbReference>